<feature type="domain" description="Peptidase S54 rhomboid" evidence="8">
    <location>
        <begin position="375"/>
        <end position="511"/>
    </location>
</feature>
<dbReference type="GO" id="GO:0016020">
    <property type="term" value="C:membrane"/>
    <property type="evidence" value="ECO:0007669"/>
    <property type="project" value="UniProtKB-SubCell"/>
</dbReference>
<comment type="similarity">
    <text evidence="2">Belongs to the peptidase S54 family.</text>
</comment>
<keyword evidence="10" id="KW-1185">Reference proteome</keyword>
<dbReference type="OrthoDB" id="9778341at2"/>
<reference evidence="9 10" key="1">
    <citation type="submission" date="2018-06" db="EMBL/GenBank/DDBJ databases">
        <title>Mucibacter soli gen. nov., sp. nov., a new member of the family Chitinophagaceae producing mucin.</title>
        <authorList>
            <person name="Kim M.-K."/>
            <person name="Park S."/>
            <person name="Kim T.-S."/>
            <person name="Joung Y."/>
            <person name="Han J.-H."/>
            <person name="Kim S.B."/>
        </authorList>
    </citation>
    <scope>NUCLEOTIDE SEQUENCE [LARGE SCALE GENOMIC DNA]</scope>
    <source>
        <strain evidence="9 10">R1-15</strain>
    </source>
</reference>
<keyword evidence="6 7" id="KW-0472">Membrane</keyword>
<feature type="transmembrane region" description="Helical" evidence="7">
    <location>
        <begin position="46"/>
        <end position="64"/>
    </location>
</feature>
<feature type="transmembrane region" description="Helical" evidence="7">
    <location>
        <begin position="469"/>
        <end position="487"/>
    </location>
</feature>
<feature type="transmembrane region" description="Helical" evidence="7">
    <location>
        <begin position="493"/>
        <end position="512"/>
    </location>
</feature>
<dbReference type="RefSeq" id="WP_110998110.1">
    <property type="nucleotide sequence ID" value="NZ_QKTW01000010.1"/>
</dbReference>
<feature type="transmembrane region" description="Helical" evidence="7">
    <location>
        <begin position="440"/>
        <end position="462"/>
    </location>
</feature>
<evidence type="ECO:0000256" key="3">
    <source>
        <dbReference type="ARBA" id="ARBA00022692"/>
    </source>
</evidence>
<feature type="transmembrane region" description="Helical" evidence="7">
    <location>
        <begin position="12"/>
        <end position="34"/>
    </location>
</feature>
<feature type="transmembrane region" description="Helical" evidence="7">
    <location>
        <begin position="384"/>
        <end position="407"/>
    </location>
</feature>
<dbReference type="InterPro" id="IPR022764">
    <property type="entry name" value="Peptidase_S54_rhomboid_dom"/>
</dbReference>
<dbReference type="Proteomes" id="UP000248745">
    <property type="component" value="Unassembled WGS sequence"/>
</dbReference>
<feature type="transmembrane region" description="Helical" evidence="7">
    <location>
        <begin position="84"/>
        <end position="104"/>
    </location>
</feature>
<sequence>MKNLTYKLKSIFFPLLLFCFSFIGVYSAFNWLFIIRLKLLPIKEDAANFFLPTILAGVLLYFFINPRLEILILQTENGKSRRFFYFLVMLITVLAPTTIAQDWISASGRQINLHSIEEINSQPEGKYYTLKNYYIDKSKAIFYPTAAVGGKYNENIGFNAYYVIPIYPTIADTNKECSAWLGKQYSHRISNSGSEQNKVDSFSAFITASQEKFAAEDVQKFTYLSRIGNTNDADEYKKALESERKNTKLTILVASHEPLQARYGEKPFWFCITLSGGILLVFLTLLFAGVKKKLANVIYDKSYPGYATVRKKRYSEFEWYTFFIPSKTFFVTPILVDLNILIFIAMIFSGSDIISIRIDDLIKWGANDAMSIHNGEWWRLITGMFLHGGFIHLTNNICALVFVGVILEPFLGRATYTSLYLITGIIASITSLWLNAGVSIGASGAIMGFYGVSLALIVTRFISPDSRRLLLILIAIFVPTSLLMGFLGRADNAGHIGGLVSGLVLGLTYVRYMKIKNGSAQPDVRNSNNQRDHSINI</sequence>
<accession>A0A2W2AMV9</accession>
<evidence type="ECO:0000256" key="1">
    <source>
        <dbReference type="ARBA" id="ARBA00004141"/>
    </source>
</evidence>
<dbReference type="PANTHER" id="PTHR43731:SF14">
    <property type="entry name" value="PRESENILIN-ASSOCIATED RHOMBOID-LIKE PROTEIN, MITOCHONDRIAL"/>
    <property type="match status" value="1"/>
</dbReference>
<organism evidence="9 10">
    <name type="scientific">Taibaiella soli</name>
    <dbReference type="NCBI Taxonomy" id="1649169"/>
    <lineage>
        <taxon>Bacteria</taxon>
        <taxon>Pseudomonadati</taxon>
        <taxon>Bacteroidota</taxon>
        <taxon>Chitinophagia</taxon>
        <taxon>Chitinophagales</taxon>
        <taxon>Chitinophagaceae</taxon>
        <taxon>Taibaiella</taxon>
    </lineage>
</organism>
<dbReference type="AlphaFoldDB" id="A0A2W2AMV9"/>
<dbReference type="InterPro" id="IPR035952">
    <property type="entry name" value="Rhomboid-like_sf"/>
</dbReference>
<dbReference type="EMBL" id="QKTW01000010">
    <property type="protein sequence ID" value="PZF73660.1"/>
    <property type="molecule type" value="Genomic_DNA"/>
</dbReference>
<protein>
    <recommendedName>
        <fullName evidence="8">Peptidase S54 rhomboid domain-containing protein</fullName>
    </recommendedName>
</protein>
<keyword evidence="4" id="KW-0378">Hydrolase</keyword>
<comment type="subcellular location">
    <subcellularLocation>
        <location evidence="1">Membrane</location>
        <topology evidence="1">Multi-pass membrane protein</topology>
    </subcellularLocation>
</comment>
<gene>
    <name evidence="9" type="ORF">DN068_06590</name>
</gene>
<evidence type="ECO:0000259" key="8">
    <source>
        <dbReference type="Pfam" id="PF01694"/>
    </source>
</evidence>
<evidence type="ECO:0000256" key="6">
    <source>
        <dbReference type="ARBA" id="ARBA00023136"/>
    </source>
</evidence>
<feature type="transmembrane region" description="Helical" evidence="7">
    <location>
        <begin position="319"/>
        <end position="348"/>
    </location>
</feature>
<dbReference type="PANTHER" id="PTHR43731">
    <property type="entry name" value="RHOMBOID PROTEASE"/>
    <property type="match status" value="1"/>
</dbReference>
<evidence type="ECO:0000313" key="9">
    <source>
        <dbReference type="EMBL" id="PZF73660.1"/>
    </source>
</evidence>
<dbReference type="GO" id="GO:0004252">
    <property type="term" value="F:serine-type endopeptidase activity"/>
    <property type="evidence" value="ECO:0007669"/>
    <property type="project" value="InterPro"/>
</dbReference>
<name>A0A2W2AMV9_9BACT</name>
<evidence type="ECO:0000256" key="2">
    <source>
        <dbReference type="ARBA" id="ARBA00009045"/>
    </source>
</evidence>
<dbReference type="Pfam" id="PF01694">
    <property type="entry name" value="Rhomboid"/>
    <property type="match status" value="1"/>
</dbReference>
<dbReference type="InterPro" id="IPR050925">
    <property type="entry name" value="Rhomboid_protease_S54"/>
</dbReference>
<dbReference type="SUPFAM" id="SSF144091">
    <property type="entry name" value="Rhomboid-like"/>
    <property type="match status" value="1"/>
</dbReference>
<evidence type="ECO:0000256" key="5">
    <source>
        <dbReference type="ARBA" id="ARBA00022989"/>
    </source>
</evidence>
<evidence type="ECO:0000313" key="10">
    <source>
        <dbReference type="Proteomes" id="UP000248745"/>
    </source>
</evidence>
<comment type="caution">
    <text evidence="9">The sequence shown here is derived from an EMBL/GenBank/DDBJ whole genome shotgun (WGS) entry which is preliminary data.</text>
</comment>
<proteinExistence type="inferred from homology"/>
<feature type="transmembrane region" description="Helical" evidence="7">
    <location>
        <begin position="414"/>
        <end position="434"/>
    </location>
</feature>
<keyword evidence="5 7" id="KW-1133">Transmembrane helix</keyword>
<evidence type="ECO:0000256" key="7">
    <source>
        <dbReference type="SAM" id="Phobius"/>
    </source>
</evidence>
<feature type="transmembrane region" description="Helical" evidence="7">
    <location>
        <begin position="267"/>
        <end position="288"/>
    </location>
</feature>
<dbReference type="Gene3D" id="1.20.1540.10">
    <property type="entry name" value="Rhomboid-like"/>
    <property type="match status" value="1"/>
</dbReference>
<keyword evidence="3 7" id="KW-0812">Transmembrane</keyword>
<evidence type="ECO:0000256" key="4">
    <source>
        <dbReference type="ARBA" id="ARBA00022801"/>
    </source>
</evidence>